<reference evidence="1 2" key="1">
    <citation type="submission" date="2016-10" db="EMBL/GenBank/DDBJ databases">
        <title>Rodentibacter gen. nov. and new species.</title>
        <authorList>
            <person name="Christensen H."/>
        </authorList>
    </citation>
    <scope>NUCLEOTIDE SEQUENCE [LARGE SCALE GENOMIC DNA]</scope>
    <source>
        <strain evidence="1 2">Ppn418</strain>
    </source>
</reference>
<comment type="caution">
    <text evidence="1">The sequence shown here is derived from an EMBL/GenBank/DDBJ whole genome shotgun (WGS) entry which is preliminary data.</text>
</comment>
<gene>
    <name evidence="1" type="ORF">BKK47_05025</name>
</gene>
<dbReference type="AlphaFoldDB" id="A0A1V3IGN6"/>
<evidence type="ECO:0000313" key="2">
    <source>
        <dbReference type="Proteomes" id="UP000189426"/>
    </source>
</evidence>
<accession>A0A1V3IGN6</accession>
<evidence type="ECO:0000313" key="1">
    <source>
        <dbReference type="EMBL" id="OOF40199.1"/>
    </source>
</evidence>
<name>A0A1V3IGN6_9PAST</name>
<protein>
    <submittedName>
        <fullName evidence="1">Uncharacterized protein</fullName>
    </submittedName>
</protein>
<organism evidence="1 2">
    <name type="scientific">Rodentibacter mrazii</name>
    <dbReference type="NCBI Taxonomy" id="1908257"/>
    <lineage>
        <taxon>Bacteria</taxon>
        <taxon>Pseudomonadati</taxon>
        <taxon>Pseudomonadota</taxon>
        <taxon>Gammaproteobacteria</taxon>
        <taxon>Pasteurellales</taxon>
        <taxon>Pasteurellaceae</taxon>
        <taxon>Rodentibacter</taxon>
    </lineage>
</organism>
<keyword evidence="2" id="KW-1185">Reference proteome</keyword>
<proteinExistence type="predicted"/>
<dbReference type="EMBL" id="MLHG01000026">
    <property type="protein sequence ID" value="OOF40199.1"/>
    <property type="molecule type" value="Genomic_DNA"/>
</dbReference>
<dbReference type="Proteomes" id="UP000189426">
    <property type="component" value="Unassembled WGS sequence"/>
</dbReference>
<sequence length="65" mass="7662">MSKIFVENDRTKNTPKLRYQLLHQCINNGKQIKCGHFLGIKKKYKKPPDYSGGYQKEFMNKISKV</sequence>